<dbReference type="AlphaFoldDB" id="A0A5J5HLV8"/>
<evidence type="ECO:0000313" key="4">
    <source>
        <dbReference type="Proteomes" id="UP000326671"/>
    </source>
</evidence>
<dbReference type="PANTHER" id="PTHR34407">
    <property type="entry name" value="EXPRESSED PROTEIN"/>
    <property type="match status" value="1"/>
</dbReference>
<proteinExistence type="predicted"/>
<protein>
    <submittedName>
        <fullName evidence="3">SGNH/GDSL hydrolase family protein</fullName>
    </submittedName>
</protein>
<keyword evidence="1" id="KW-0812">Transmembrane</keyword>
<reference evidence="3 4" key="1">
    <citation type="submission" date="2019-09" db="EMBL/GenBank/DDBJ databases">
        <title>Whole genome sequences of isolates from the Mars Exploration Rovers.</title>
        <authorList>
            <person name="Seuylemezian A."/>
            <person name="Vaishampayan P."/>
        </authorList>
    </citation>
    <scope>NUCLEOTIDE SEQUENCE [LARGE SCALE GENOMIC DNA]</scope>
    <source>
        <strain evidence="3 4">MER_TA_151</strain>
    </source>
</reference>
<dbReference type="OrthoDB" id="8233337at2"/>
<keyword evidence="1" id="KW-0472">Membrane</keyword>
<accession>A0A5J5HLV8</accession>
<evidence type="ECO:0000313" key="3">
    <source>
        <dbReference type="EMBL" id="KAA9021701.1"/>
    </source>
</evidence>
<gene>
    <name evidence="3" type="ORF">F4V44_17105</name>
</gene>
<dbReference type="Proteomes" id="UP000326671">
    <property type="component" value="Unassembled WGS sequence"/>
</dbReference>
<dbReference type="GO" id="GO:0016787">
    <property type="term" value="F:hydrolase activity"/>
    <property type="evidence" value="ECO:0007669"/>
    <property type="project" value="UniProtKB-KW"/>
</dbReference>
<name>A0A5J5HLV8_9BACI</name>
<evidence type="ECO:0000259" key="2">
    <source>
        <dbReference type="Pfam" id="PF13472"/>
    </source>
</evidence>
<sequence length="380" mass="43552">MGSLKFLPIIMICRGGILMSKNRNNTAALILIFSICFSLFFLIYHEHAKSKTSSVYEKIAKKHDIHYLIVGDSIGRGAGVVNRSLTWFSQWEKEMKKSYQINLTRHSVVQSGATAYEGLYLFKKAKTPPSTDLVFLIFGENDRKYMNEKQFAYYYEGLIREIKTKYPDAELITITESCLEQDQFANKIKKLSNHYQANHIDMRIPFQHSAYPIAQLTADFVHPNGLGYKLYADSILAAIAKGLENGKQAAVLKEPILYTKELKIKEFTQYNEINDLFQVKNGYYIANEKGARITYPFNGTNLGVKVLKHEQGGKIDVYIDNQFVRRISTWWPIHKNRVLYVTSDLPAGEHKVTFISTGTKSVHNKSRYPNIQLSSIVVYE</sequence>
<feature type="domain" description="SGNH hydrolase-type esterase" evidence="2">
    <location>
        <begin position="70"/>
        <end position="230"/>
    </location>
</feature>
<dbReference type="InterPro" id="IPR013830">
    <property type="entry name" value="SGNH_hydro"/>
</dbReference>
<dbReference type="InterPro" id="IPR036514">
    <property type="entry name" value="SGNH_hydro_sf"/>
</dbReference>
<keyword evidence="3" id="KW-0378">Hydrolase</keyword>
<dbReference type="Gene3D" id="3.40.50.1110">
    <property type="entry name" value="SGNH hydrolase"/>
    <property type="match status" value="1"/>
</dbReference>
<dbReference type="PANTHER" id="PTHR34407:SF1">
    <property type="entry name" value="SGNH HYDROLASE-TYPE ESTERASE DOMAIN-CONTAINING PROTEIN"/>
    <property type="match status" value="1"/>
</dbReference>
<dbReference type="EMBL" id="VYKL01000026">
    <property type="protein sequence ID" value="KAA9021701.1"/>
    <property type="molecule type" value="Genomic_DNA"/>
</dbReference>
<evidence type="ECO:0000256" key="1">
    <source>
        <dbReference type="SAM" id="Phobius"/>
    </source>
</evidence>
<dbReference type="Gene3D" id="2.60.120.260">
    <property type="entry name" value="Galactose-binding domain-like"/>
    <property type="match status" value="1"/>
</dbReference>
<organism evidence="3 4">
    <name type="scientific">Niallia endozanthoxylica</name>
    <dbReference type="NCBI Taxonomy" id="2036016"/>
    <lineage>
        <taxon>Bacteria</taxon>
        <taxon>Bacillati</taxon>
        <taxon>Bacillota</taxon>
        <taxon>Bacilli</taxon>
        <taxon>Bacillales</taxon>
        <taxon>Bacillaceae</taxon>
        <taxon>Niallia</taxon>
    </lineage>
</organism>
<comment type="caution">
    <text evidence="3">The sequence shown here is derived from an EMBL/GenBank/DDBJ whole genome shotgun (WGS) entry which is preliminary data.</text>
</comment>
<keyword evidence="4" id="KW-1185">Reference proteome</keyword>
<dbReference type="Pfam" id="PF13472">
    <property type="entry name" value="Lipase_GDSL_2"/>
    <property type="match status" value="1"/>
</dbReference>
<dbReference type="CDD" id="cd00229">
    <property type="entry name" value="SGNH_hydrolase"/>
    <property type="match status" value="1"/>
</dbReference>
<feature type="transmembrane region" description="Helical" evidence="1">
    <location>
        <begin position="26"/>
        <end position="44"/>
    </location>
</feature>
<dbReference type="SUPFAM" id="SSF52266">
    <property type="entry name" value="SGNH hydrolase"/>
    <property type="match status" value="1"/>
</dbReference>
<keyword evidence="1" id="KW-1133">Transmembrane helix</keyword>